<accession>A0A158QS69</accession>
<keyword evidence="1" id="KW-0547">Nucleotide-binding</keyword>
<dbReference type="Pfam" id="PF13181">
    <property type="entry name" value="TPR_8"/>
    <property type="match status" value="1"/>
</dbReference>
<sequence length="737" mass="82084">MLLVGLTGGIATGKSTISDIIRENGYPVIDADAISRNVVDYDRAVQRSILKSFGSAVFNEDGTRVERDKLGEIIFADPQKKKILNAIVHPVVIRRIAAQILWNVMSGHVCVVLDIPLLFETGSIIWLMSEVVVVKCSAETQLSRLLMRNPDLSREAALRRIHAQMPMETKVSGATFVIDNEADGDFEGLRAQVDAFLVRLQAKASRRVRCVGISCAFLAVGLAAVTELTESELLELRKSDAWLPSEATRRCLVEGIPGPETLPCLQASDVAMGAALGPNNAQDPIRSLLARCYNSESKADNQRLVITADMVSQDLDGLMQLLKEHWYHAALVLTHRLLTSYGHGFDKVGQTSARLTPLTAQLWLLRLSLLKRTQQYALMNQELEAFGTLDYPDVYYEHAPHLYPGRKGPVHFTPCYLYISSIYFEPPVAISPTGSMVPFALRLLYAEAPRFIERQSEALDRLYFLAAVVARLISNLENGYTEDGSVVCPNENYQKTSLVLWRHRECRIYSCCLSIYLVANDYPSAIETVYRMISRLEPFGEHHFLYGVLGRIYLKFGDLESAERMFEKALEGSPADAPSTRSQRSMYRYVVSAFTWSCLTISSQVLITRLCRYASAMLLIADGRFNEAKRLFREVFDSDPSNVAAANNLAVCSLYLGQLEEGISLLELLTTPKPPVLGSPQPTPPLLPLHDSIVSNLAVLYEVESDRAASRKLHLLERLASVPGERLHARAFKLPLT</sequence>
<organism evidence="4 5">
    <name type="scientific">Mesocestoides corti</name>
    <name type="common">Flatworm</name>
    <dbReference type="NCBI Taxonomy" id="53468"/>
    <lineage>
        <taxon>Eukaryota</taxon>
        <taxon>Metazoa</taxon>
        <taxon>Spiralia</taxon>
        <taxon>Lophotrochozoa</taxon>
        <taxon>Platyhelminthes</taxon>
        <taxon>Cestoda</taxon>
        <taxon>Eucestoda</taxon>
        <taxon>Cyclophyllidea</taxon>
        <taxon>Mesocestoididae</taxon>
        <taxon>Mesocestoides</taxon>
    </lineage>
</organism>
<protein>
    <recommendedName>
        <fullName evidence="6">Dephospho-CoA kinase</fullName>
    </recommendedName>
</protein>
<name>A0A158QS69_MESCO</name>
<dbReference type="InterPro" id="IPR011990">
    <property type="entry name" value="TPR-like_helical_dom_sf"/>
</dbReference>
<dbReference type="InterPro" id="IPR027417">
    <property type="entry name" value="P-loop_NTPase"/>
</dbReference>
<dbReference type="SUPFAM" id="SSF48452">
    <property type="entry name" value="TPR-like"/>
    <property type="match status" value="1"/>
</dbReference>
<dbReference type="PROSITE" id="PS51219">
    <property type="entry name" value="DPCK"/>
    <property type="match status" value="1"/>
</dbReference>
<dbReference type="GO" id="GO:0015937">
    <property type="term" value="P:coenzyme A biosynthetic process"/>
    <property type="evidence" value="ECO:0007669"/>
    <property type="project" value="InterPro"/>
</dbReference>
<dbReference type="AlphaFoldDB" id="A0A158QS69"/>
<evidence type="ECO:0000313" key="4">
    <source>
        <dbReference type="EMBL" id="VDD74403.1"/>
    </source>
</evidence>
<dbReference type="InterPro" id="IPR019734">
    <property type="entry name" value="TPR_rpt"/>
</dbReference>
<gene>
    <name evidence="4" type="ORF">MCOS_LOCUS406</name>
</gene>
<dbReference type="STRING" id="53468.A0A158QS69"/>
<proteinExistence type="inferred from homology"/>
<feature type="repeat" description="TPR" evidence="3">
    <location>
        <begin position="543"/>
        <end position="576"/>
    </location>
</feature>
<dbReference type="GO" id="GO:0030008">
    <property type="term" value="C:TRAPP complex"/>
    <property type="evidence" value="ECO:0007669"/>
    <property type="project" value="TreeGrafter"/>
</dbReference>
<dbReference type="PANTHER" id="PTHR21581">
    <property type="entry name" value="D-ALANYL-D-ALANINE CARBOXYPEPTIDASE"/>
    <property type="match status" value="1"/>
</dbReference>
<evidence type="ECO:0000313" key="5">
    <source>
        <dbReference type="Proteomes" id="UP000267029"/>
    </source>
</evidence>
<dbReference type="Gene3D" id="1.25.40.10">
    <property type="entry name" value="Tetratricopeptide repeat domain"/>
    <property type="match status" value="1"/>
</dbReference>
<dbReference type="Pfam" id="PF14559">
    <property type="entry name" value="TPR_19"/>
    <property type="match status" value="1"/>
</dbReference>
<dbReference type="NCBIfam" id="TIGR00152">
    <property type="entry name" value="dephospho-CoA kinase"/>
    <property type="match status" value="1"/>
</dbReference>
<dbReference type="EMBL" id="UXSR01000035">
    <property type="protein sequence ID" value="VDD74403.1"/>
    <property type="molecule type" value="Genomic_DNA"/>
</dbReference>
<evidence type="ECO:0008006" key="6">
    <source>
        <dbReference type="Google" id="ProtNLM"/>
    </source>
</evidence>
<dbReference type="Pfam" id="PF01121">
    <property type="entry name" value="CoaE"/>
    <property type="match status" value="1"/>
</dbReference>
<evidence type="ECO:0000256" key="1">
    <source>
        <dbReference type="ARBA" id="ARBA00022741"/>
    </source>
</evidence>
<dbReference type="Proteomes" id="UP000267029">
    <property type="component" value="Unassembled WGS sequence"/>
</dbReference>
<dbReference type="GO" id="GO:0004140">
    <property type="term" value="F:dephospho-CoA kinase activity"/>
    <property type="evidence" value="ECO:0007669"/>
    <property type="project" value="InterPro"/>
</dbReference>
<dbReference type="Gene3D" id="3.40.50.300">
    <property type="entry name" value="P-loop containing nucleotide triphosphate hydrolases"/>
    <property type="match status" value="1"/>
</dbReference>
<dbReference type="PROSITE" id="PS50005">
    <property type="entry name" value="TPR"/>
    <property type="match status" value="1"/>
</dbReference>
<dbReference type="PANTHER" id="PTHR21581:SF6">
    <property type="entry name" value="TRAFFICKING PROTEIN PARTICLE COMPLEX SUBUNIT 12"/>
    <property type="match status" value="1"/>
</dbReference>
<dbReference type="HAMAP" id="MF_00376">
    <property type="entry name" value="Dephospho_CoA_kinase"/>
    <property type="match status" value="1"/>
</dbReference>
<keyword evidence="3" id="KW-0802">TPR repeat</keyword>
<dbReference type="GO" id="GO:0005524">
    <property type="term" value="F:ATP binding"/>
    <property type="evidence" value="ECO:0007669"/>
    <property type="project" value="UniProtKB-KW"/>
</dbReference>
<dbReference type="SUPFAM" id="SSF52540">
    <property type="entry name" value="P-loop containing nucleoside triphosphate hydrolases"/>
    <property type="match status" value="1"/>
</dbReference>
<dbReference type="InterPro" id="IPR001977">
    <property type="entry name" value="Depp_CoAkinase"/>
</dbReference>
<dbReference type="GO" id="GO:0005794">
    <property type="term" value="C:Golgi apparatus"/>
    <property type="evidence" value="ECO:0007669"/>
    <property type="project" value="TreeGrafter"/>
</dbReference>
<dbReference type="CDD" id="cd02022">
    <property type="entry name" value="DPCK"/>
    <property type="match status" value="1"/>
</dbReference>
<reference evidence="4 5" key="1">
    <citation type="submission" date="2018-10" db="EMBL/GenBank/DDBJ databases">
        <authorList>
            <consortium name="Pathogen Informatics"/>
        </authorList>
    </citation>
    <scope>NUCLEOTIDE SEQUENCE [LARGE SCALE GENOMIC DNA]</scope>
</reference>
<evidence type="ECO:0000256" key="3">
    <source>
        <dbReference type="PROSITE-ProRule" id="PRU00339"/>
    </source>
</evidence>
<keyword evidence="2" id="KW-0067">ATP-binding</keyword>
<dbReference type="OrthoDB" id="428342at2759"/>
<keyword evidence="5" id="KW-1185">Reference proteome</keyword>
<evidence type="ECO:0000256" key="2">
    <source>
        <dbReference type="ARBA" id="ARBA00022840"/>
    </source>
</evidence>